<dbReference type="SUPFAM" id="SSF53901">
    <property type="entry name" value="Thiolase-like"/>
    <property type="match status" value="2"/>
</dbReference>
<evidence type="ECO:0000313" key="1">
    <source>
        <dbReference type="EMBL" id="MBK5071793.1"/>
    </source>
</evidence>
<evidence type="ECO:0000313" key="4">
    <source>
        <dbReference type="Proteomes" id="UP001296969"/>
    </source>
</evidence>
<evidence type="ECO:0000313" key="2">
    <source>
        <dbReference type="EMBL" id="MBK5175102.1"/>
    </source>
</evidence>
<reference evidence="2 4" key="1">
    <citation type="submission" date="2020-11" db="EMBL/GenBank/DDBJ databases">
        <title>Insectihabitans protaetiae gen. nov. sp. nov. and Insectihabitans allomyrinae sp. nov., isolated from larvae of Protaetia brevitarsis seulensis and Allomyrina dichotoma, respectively.</title>
        <authorList>
            <person name="Lee S.D."/>
            <person name="Byeon Y.-S."/>
            <person name="Kim S.-M."/>
            <person name="Yang H.L."/>
            <person name="Kim I.S."/>
        </authorList>
    </citation>
    <scope>NUCLEOTIDE SEQUENCE</scope>
    <source>
        <strain evidence="2">CWB-B4</strain>
        <strain evidence="1 4">CWB-B43</strain>
    </source>
</reference>
<proteinExistence type="predicted"/>
<evidence type="ECO:0008006" key="5">
    <source>
        <dbReference type="Google" id="ProtNLM"/>
    </source>
</evidence>
<evidence type="ECO:0000313" key="3">
    <source>
        <dbReference type="Proteomes" id="UP000807542"/>
    </source>
</evidence>
<dbReference type="InterPro" id="IPR016039">
    <property type="entry name" value="Thiolase-like"/>
</dbReference>
<dbReference type="EMBL" id="JADRCP010000001">
    <property type="protein sequence ID" value="MBK5175102.1"/>
    <property type="molecule type" value="Genomic_DNA"/>
</dbReference>
<dbReference type="AlphaFoldDB" id="A0A9D7AFJ0"/>
<dbReference type="GO" id="GO:0016746">
    <property type="term" value="F:acyltransferase activity"/>
    <property type="evidence" value="ECO:0007669"/>
    <property type="project" value="InterPro"/>
</dbReference>
<accession>A0A9D7AFJ0</accession>
<dbReference type="Proteomes" id="UP000807542">
    <property type="component" value="Unassembled WGS sequence"/>
</dbReference>
<name>A0A9D7AFJ0_9GAMM</name>
<comment type="caution">
    <text evidence="2">The sequence shown here is derived from an EMBL/GenBank/DDBJ whole genome shotgun (WGS) entry which is preliminary data.</text>
</comment>
<organism evidence="2 3">
    <name type="scientific">Limnobaculum xujianqingii</name>
    <dbReference type="NCBI Taxonomy" id="2738837"/>
    <lineage>
        <taxon>Bacteria</taxon>
        <taxon>Pseudomonadati</taxon>
        <taxon>Pseudomonadota</taxon>
        <taxon>Gammaproteobacteria</taxon>
        <taxon>Enterobacterales</taxon>
        <taxon>Budviciaceae</taxon>
        <taxon>Limnobaculum</taxon>
    </lineage>
</organism>
<sequence>MMSDLYIVSSGMCCGVGYSTKAATAAIRAGLDHFRETDFIDDYSEPLIGSQLYQSEMWGEARLQSMMTQVIRECLSDCAEAVMSRICLLLLLPEQERQEKKDEWFTPFLQAFHPSSQQYYLDEMDIGGLLQYARALLTEHTVQYVLLVGVDSHFSPSRINHYLNINRLLSSNNSDGFIPGEGAGAILFTGDDGHEGVYISGIGVAHEPANILQDDKPCRGDGLAFAINQAVNNKGSLLSQTDFHMSNVNGESWYFRESSLAIARCLDRKKESYPHYQISKNVGAVGAASGPLMLAYLQSVMPHPYGPGFNGLIHLSTDSGLRSALWIEYRTGQKGEI</sequence>
<keyword evidence="4" id="KW-1185">Reference proteome</keyword>
<dbReference type="EMBL" id="JADRCQ010000001">
    <property type="protein sequence ID" value="MBK5071793.1"/>
    <property type="molecule type" value="Genomic_DNA"/>
</dbReference>
<dbReference type="Proteomes" id="UP001296969">
    <property type="component" value="Unassembled WGS sequence"/>
</dbReference>
<dbReference type="RefSeq" id="WP_228397085.1">
    <property type="nucleotide sequence ID" value="NZ_JADRCP010000001.1"/>
</dbReference>
<gene>
    <name evidence="2" type="ORF">I2492_02020</name>
    <name evidence="1" type="ORF">I2493_02020</name>
</gene>
<protein>
    <recommendedName>
        <fullName evidence="5">3-oxoacyl-[acyl-carrier-protein] synthase-1</fullName>
    </recommendedName>
</protein>